<dbReference type="RefSeq" id="WP_203927529.1">
    <property type="nucleotide sequence ID" value="NZ_BOPH01000027.1"/>
</dbReference>
<protein>
    <submittedName>
        <fullName evidence="7">F420-dependent oxidoreductase</fullName>
    </submittedName>
</protein>
<dbReference type="EMBL" id="BOPH01000027">
    <property type="protein sequence ID" value="GIJ67574.1"/>
    <property type="molecule type" value="Genomic_DNA"/>
</dbReference>
<keyword evidence="2" id="KW-0288">FMN</keyword>
<keyword evidence="5" id="KW-0472">Membrane</keyword>
<sequence length="289" mass="31223">MTVLGVNVRNFGPLATPENLLGWARFAEDNGFGIAMISDHIAPTPDVNEIYPTPFYDPFATIAWLAGATTTLLLGTSVTVLPYRHPLLTARMAANIDRFSGGRFVLGVGVGWSEPEYAALGVPFAKRGRVTDEYLAAVTAAFTDDVVSHDGEFATYRDVHTGPRPQRLPVWVGGSAPAAIRRAVRFGAAWHPINAAPAWLRDVGVPALRKAADEQGRPVPALAPRLRARLGTRTQPGEGTVAQVAADIRELVDLGCDYVILDPNPDHPRDEKPLADDWKALAEIADHVR</sequence>
<reference evidence="7" key="1">
    <citation type="submission" date="2021-01" db="EMBL/GenBank/DDBJ databases">
        <title>Whole genome shotgun sequence of Virgisporangium ochraceum NBRC 16418.</title>
        <authorList>
            <person name="Komaki H."/>
            <person name="Tamura T."/>
        </authorList>
    </citation>
    <scope>NUCLEOTIDE SEQUENCE</scope>
    <source>
        <strain evidence="7">NBRC 16418</strain>
    </source>
</reference>
<evidence type="ECO:0000313" key="7">
    <source>
        <dbReference type="EMBL" id="GIJ67574.1"/>
    </source>
</evidence>
<dbReference type="Proteomes" id="UP000635606">
    <property type="component" value="Unassembled WGS sequence"/>
</dbReference>
<dbReference type="InterPro" id="IPR019921">
    <property type="entry name" value="Lucif-like_OxRdtase_Rv2161c"/>
</dbReference>
<keyword evidence="4" id="KW-0503">Monooxygenase</keyword>
<comment type="caution">
    <text evidence="7">The sequence shown here is derived from an EMBL/GenBank/DDBJ whole genome shotgun (WGS) entry which is preliminary data.</text>
</comment>
<accession>A0A8J3ZPI2</accession>
<keyword evidence="8" id="KW-1185">Reference proteome</keyword>
<keyword evidence="3" id="KW-0560">Oxidoreductase</keyword>
<evidence type="ECO:0000256" key="2">
    <source>
        <dbReference type="ARBA" id="ARBA00022643"/>
    </source>
</evidence>
<dbReference type="Pfam" id="PF00296">
    <property type="entry name" value="Bac_luciferase"/>
    <property type="match status" value="1"/>
</dbReference>
<dbReference type="AlphaFoldDB" id="A0A8J3ZPI2"/>
<dbReference type="PANTHER" id="PTHR42847">
    <property type="entry name" value="ALKANESULFONATE MONOOXYGENASE"/>
    <property type="match status" value="1"/>
</dbReference>
<proteinExistence type="predicted"/>
<evidence type="ECO:0000256" key="5">
    <source>
        <dbReference type="SAM" id="Phobius"/>
    </source>
</evidence>
<dbReference type="PANTHER" id="PTHR42847:SF4">
    <property type="entry name" value="ALKANESULFONATE MONOOXYGENASE-RELATED"/>
    <property type="match status" value="1"/>
</dbReference>
<organism evidence="7 8">
    <name type="scientific">Virgisporangium ochraceum</name>
    <dbReference type="NCBI Taxonomy" id="65505"/>
    <lineage>
        <taxon>Bacteria</taxon>
        <taxon>Bacillati</taxon>
        <taxon>Actinomycetota</taxon>
        <taxon>Actinomycetes</taxon>
        <taxon>Micromonosporales</taxon>
        <taxon>Micromonosporaceae</taxon>
        <taxon>Virgisporangium</taxon>
    </lineage>
</organism>
<keyword evidence="1" id="KW-0285">Flavoprotein</keyword>
<dbReference type="SUPFAM" id="SSF51679">
    <property type="entry name" value="Bacterial luciferase-like"/>
    <property type="match status" value="1"/>
</dbReference>
<dbReference type="InterPro" id="IPR036661">
    <property type="entry name" value="Luciferase-like_sf"/>
</dbReference>
<dbReference type="InterPro" id="IPR011251">
    <property type="entry name" value="Luciferase-like_dom"/>
</dbReference>
<feature type="domain" description="Luciferase-like" evidence="6">
    <location>
        <begin position="16"/>
        <end position="223"/>
    </location>
</feature>
<feature type="transmembrane region" description="Helical" evidence="5">
    <location>
        <begin position="62"/>
        <end position="83"/>
    </location>
</feature>
<name>A0A8J3ZPI2_9ACTN</name>
<dbReference type="GO" id="GO:0008726">
    <property type="term" value="F:alkanesulfonate monooxygenase activity"/>
    <property type="evidence" value="ECO:0007669"/>
    <property type="project" value="TreeGrafter"/>
</dbReference>
<evidence type="ECO:0000256" key="3">
    <source>
        <dbReference type="ARBA" id="ARBA00023002"/>
    </source>
</evidence>
<evidence type="ECO:0000256" key="1">
    <source>
        <dbReference type="ARBA" id="ARBA00022630"/>
    </source>
</evidence>
<keyword evidence="5" id="KW-1133">Transmembrane helix</keyword>
<keyword evidence="5" id="KW-0812">Transmembrane</keyword>
<dbReference type="InterPro" id="IPR050172">
    <property type="entry name" value="SsuD_RutA_monooxygenase"/>
</dbReference>
<evidence type="ECO:0000256" key="4">
    <source>
        <dbReference type="ARBA" id="ARBA00023033"/>
    </source>
</evidence>
<dbReference type="GO" id="GO:0046306">
    <property type="term" value="P:alkanesulfonate catabolic process"/>
    <property type="evidence" value="ECO:0007669"/>
    <property type="project" value="TreeGrafter"/>
</dbReference>
<gene>
    <name evidence="7" type="ORF">Voc01_024910</name>
</gene>
<dbReference type="NCBIfam" id="TIGR03619">
    <property type="entry name" value="F420_Rv2161c"/>
    <property type="match status" value="1"/>
</dbReference>
<dbReference type="Gene3D" id="3.20.20.30">
    <property type="entry name" value="Luciferase-like domain"/>
    <property type="match status" value="1"/>
</dbReference>
<evidence type="ECO:0000313" key="8">
    <source>
        <dbReference type="Proteomes" id="UP000635606"/>
    </source>
</evidence>
<evidence type="ECO:0000259" key="6">
    <source>
        <dbReference type="Pfam" id="PF00296"/>
    </source>
</evidence>